<dbReference type="EMBL" id="JASSVS010000003">
    <property type="protein sequence ID" value="MDL0431245.1"/>
    <property type="molecule type" value="Genomic_DNA"/>
</dbReference>
<evidence type="ECO:0000313" key="3">
    <source>
        <dbReference type="Proteomes" id="UP001227964"/>
    </source>
</evidence>
<proteinExistence type="predicted"/>
<dbReference type="Proteomes" id="UP001227964">
    <property type="component" value="Unassembled WGS sequence"/>
</dbReference>
<keyword evidence="1" id="KW-0732">Signal</keyword>
<gene>
    <name evidence="2" type="ORF">QPM17_08910</name>
</gene>
<sequence>MIKKVLVIGMIFVAALASGCASSPKEDVPWSIRIAAPKHYEVWVEEMFLEKTGERSWRQPIGSVGCCWRGERGPSGKGAGVEPFPELIFLHWFSFAEQEYYTKLIEVPPDLQERMRAPAPYKTQVDVRSGPRHSMVIGLAPGGTVVVWIMNQIGNEIEVMRMQASEGPGDPSDFTERTKEYLKRHGDYLKEHGIPTDGW</sequence>
<feature type="signal peptide" evidence="1">
    <location>
        <begin position="1"/>
        <end position="17"/>
    </location>
</feature>
<dbReference type="InterPro" id="IPR021326">
    <property type="entry name" value="DUF2931"/>
</dbReference>
<comment type="caution">
    <text evidence="2">The sequence shown here is derived from an EMBL/GenBank/DDBJ whole genome shotgun (WGS) entry which is preliminary data.</text>
</comment>
<dbReference type="RefSeq" id="WP_285390298.1">
    <property type="nucleotide sequence ID" value="NZ_JASSVS010000003.1"/>
</dbReference>
<evidence type="ECO:0000256" key="1">
    <source>
        <dbReference type="SAM" id="SignalP"/>
    </source>
</evidence>
<dbReference type="PROSITE" id="PS51257">
    <property type="entry name" value="PROKAR_LIPOPROTEIN"/>
    <property type="match status" value="1"/>
</dbReference>
<reference evidence="2 3" key="1">
    <citation type="submission" date="2023-06" db="EMBL/GenBank/DDBJ databases">
        <title>Marinobacter azerbaijanicus a moderately halophilic, isolated from Urmia Lake in Azerbaijan region of Iran.</title>
        <authorList>
            <person name="Sanchez-Porro C."/>
            <person name="Aghdam E.M."/>
            <person name="Saheb S.M."/>
            <person name="Tarhriz V."/>
            <person name="Kazemi E."/>
            <person name="Ammozegar M.A."/>
            <person name="Ventosa A."/>
            <person name="Hejazi M.S."/>
        </authorList>
    </citation>
    <scope>NUCLEOTIDE SEQUENCE [LARGE SCALE GENOMIC DNA]</scope>
    <source>
        <strain evidence="2 3">TBZ242</strain>
    </source>
</reference>
<feature type="chain" id="PRO_5045958761" evidence="1">
    <location>
        <begin position="18"/>
        <end position="199"/>
    </location>
</feature>
<protein>
    <submittedName>
        <fullName evidence="2">DUF2931 family protein</fullName>
    </submittedName>
</protein>
<keyword evidence="3" id="KW-1185">Reference proteome</keyword>
<dbReference type="Pfam" id="PF11153">
    <property type="entry name" value="DUF2931"/>
    <property type="match status" value="1"/>
</dbReference>
<organism evidence="2 3">
    <name type="scientific">Marinobacter azerbaijanicus</name>
    <dbReference type="NCBI Taxonomy" id="3050455"/>
    <lineage>
        <taxon>Bacteria</taxon>
        <taxon>Pseudomonadati</taxon>
        <taxon>Pseudomonadota</taxon>
        <taxon>Gammaproteobacteria</taxon>
        <taxon>Pseudomonadales</taxon>
        <taxon>Marinobacteraceae</taxon>
        <taxon>Marinobacter</taxon>
    </lineage>
</organism>
<name>A0ABT7IAR6_9GAMM</name>
<accession>A0ABT7IAR6</accession>
<evidence type="ECO:0000313" key="2">
    <source>
        <dbReference type="EMBL" id="MDL0431245.1"/>
    </source>
</evidence>